<organism evidence="4 16">
    <name type="scientific">Bacteroides thetaiotaomicron</name>
    <dbReference type="NCBI Taxonomy" id="818"/>
    <lineage>
        <taxon>Bacteria</taxon>
        <taxon>Pseudomonadati</taxon>
        <taxon>Bacteroidota</taxon>
        <taxon>Bacteroidia</taxon>
        <taxon>Bacteroidales</taxon>
        <taxon>Bacteroidaceae</taxon>
        <taxon>Bacteroides</taxon>
    </lineage>
</organism>
<reference evidence="2 17" key="3">
    <citation type="submission" date="2020-02" db="EMBL/GenBank/DDBJ databases">
        <title>Whole-genome sequencing and comparative analysis of the genomes of Bacteroides thetaiotaomicron and Escherichia coli isolated from a healthy resident in Vietnam.</title>
        <authorList>
            <person name="Mohsin M."/>
            <person name="Tanaka K."/>
            <person name="Kawahara R."/>
            <person name="Kondo S."/>
            <person name="Noguchi H."/>
            <person name="Motooka D."/>
            <person name="Nakamura S."/>
            <person name="Khong D.T."/>
            <person name="Nguyen T.N."/>
            <person name="Tran H.T."/>
            <person name="Yamamoto Y."/>
        </authorList>
    </citation>
    <scope>NUCLEOTIDE SEQUENCE [LARGE SCALE GENOMIC DNA]</scope>
    <source>
        <strain evidence="2 17">F9-2</strain>
    </source>
</reference>
<evidence type="ECO:0000256" key="1">
    <source>
        <dbReference type="SAM" id="Phobius"/>
    </source>
</evidence>
<evidence type="ECO:0000313" key="13">
    <source>
        <dbReference type="Proteomes" id="UP000436825"/>
    </source>
</evidence>
<dbReference type="Proteomes" id="UP001217776">
    <property type="component" value="Unassembled WGS sequence"/>
</dbReference>
<evidence type="ECO:0000313" key="14">
    <source>
        <dbReference type="Proteomes" id="UP000436858"/>
    </source>
</evidence>
<evidence type="ECO:0000313" key="2">
    <source>
        <dbReference type="EMBL" id="BCA52520.1"/>
    </source>
</evidence>
<reference evidence="7" key="4">
    <citation type="submission" date="2021-02" db="EMBL/GenBank/DDBJ databases">
        <title>Infant gut strain persistence is associated with maternal origin, phylogeny, and functional potential including surface adhesion and iron acquisition.</title>
        <authorList>
            <person name="Lou Y.C."/>
        </authorList>
    </citation>
    <scope>NUCLEOTIDE SEQUENCE</scope>
    <source>
        <strain evidence="7">L3_082_243G1_dasL3_082_243G1_maxbin2.maxbin.015s ta_sub</strain>
    </source>
</reference>
<evidence type="ECO:0000313" key="15">
    <source>
        <dbReference type="Proteomes" id="UP000440614"/>
    </source>
</evidence>
<evidence type="ECO:0000313" key="5">
    <source>
        <dbReference type="EMBL" id="KAB4455242.1"/>
    </source>
</evidence>
<accession>C6IJC7</accession>
<dbReference type="EMBL" id="JAGZEE010000001">
    <property type="protein sequence ID" value="MBS5409231.1"/>
    <property type="molecule type" value="Genomic_DNA"/>
</dbReference>
<evidence type="ECO:0000313" key="12">
    <source>
        <dbReference type="Proteomes" id="UP000284785"/>
    </source>
</evidence>
<evidence type="ECO:0000313" key="11">
    <source>
        <dbReference type="Proteomes" id="UP000283616"/>
    </source>
</evidence>
<proteinExistence type="predicted"/>
<evidence type="ECO:0000313" key="7">
    <source>
        <dbReference type="EMBL" id="MBS5409231.1"/>
    </source>
</evidence>
<keyword evidence="1" id="KW-0812">Transmembrane</keyword>
<reference evidence="13 14" key="2">
    <citation type="journal article" date="2019" name="Nat. Med.">
        <title>A library of human gut bacterial isolates paired with longitudinal multiomics data enables mechanistic microbiome research.</title>
        <authorList>
            <person name="Poyet M."/>
            <person name="Groussin M."/>
            <person name="Gibbons S.M."/>
            <person name="Avila-Pacheco J."/>
            <person name="Jiang X."/>
            <person name="Kearney S.M."/>
            <person name="Perrotta A.R."/>
            <person name="Berdy B."/>
            <person name="Zhao S."/>
            <person name="Lieberman T.D."/>
            <person name="Swanson P.K."/>
            <person name="Smith M."/>
            <person name="Roesemann S."/>
            <person name="Alexander J.E."/>
            <person name="Rich S.A."/>
            <person name="Livny J."/>
            <person name="Vlamakis H."/>
            <person name="Clish C."/>
            <person name="Bullock K."/>
            <person name="Deik A."/>
            <person name="Scott J."/>
            <person name="Pierce K.A."/>
            <person name="Xavier R.J."/>
            <person name="Alm E.J."/>
        </authorList>
    </citation>
    <scope>NUCLEOTIDE SEQUENCE [LARGE SCALE GENOMIC DNA]</scope>
    <source>
        <strain evidence="5 13">BIOML-A160</strain>
        <strain evidence="6 14">BIOML-A162</strain>
        <strain evidence="4 16">BIOML-A165</strain>
        <strain evidence="3 15">BIOML-A188</strain>
    </source>
</reference>
<evidence type="ECO:0000313" key="9">
    <source>
        <dbReference type="EMBL" id="RHD79363.1"/>
    </source>
</evidence>
<protein>
    <submittedName>
        <fullName evidence="4">Uncharacterized protein</fullName>
    </submittedName>
</protein>
<evidence type="ECO:0000313" key="16">
    <source>
        <dbReference type="Proteomes" id="UP000460317"/>
    </source>
</evidence>
<accession>A0A0P0FKZ4</accession>
<reference evidence="11 12" key="1">
    <citation type="submission" date="2018-08" db="EMBL/GenBank/DDBJ databases">
        <title>A genome reference for cultivated species of the human gut microbiota.</title>
        <authorList>
            <person name="Zou Y."/>
            <person name="Xue W."/>
            <person name="Luo G."/>
        </authorList>
    </citation>
    <scope>NUCLEOTIDE SEQUENCE [LARGE SCALE GENOMIC DNA]</scope>
    <source>
        <strain evidence="10 11">AF37-12</strain>
        <strain evidence="9 12">AM30-26</strain>
    </source>
</reference>
<dbReference type="EMBL" id="WCSY01000002">
    <property type="protein sequence ID" value="KAB4315466.1"/>
    <property type="molecule type" value="Genomic_DNA"/>
</dbReference>
<reference evidence="8" key="5">
    <citation type="submission" date="2022-10" db="EMBL/GenBank/DDBJ databases">
        <title>Human gut microbiome strain richness.</title>
        <authorList>
            <person name="Chen-Liaw A."/>
        </authorList>
    </citation>
    <scope>NUCLEOTIDE SEQUENCE</scope>
    <source>
        <strain evidence="8">1001283st1_A3_1001283B150304_161114</strain>
    </source>
</reference>
<name>A0A0P0FKZ4_BACT4</name>
<dbReference type="Proteomes" id="UP000782901">
    <property type="component" value="Unassembled WGS sequence"/>
</dbReference>
<dbReference type="Proteomes" id="UP000500882">
    <property type="component" value="Chromosome"/>
</dbReference>
<evidence type="ECO:0000313" key="17">
    <source>
        <dbReference type="Proteomes" id="UP000500882"/>
    </source>
</evidence>
<feature type="transmembrane region" description="Helical" evidence="1">
    <location>
        <begin position="52"/>
        <end position="70"/>
    </location>
</feature>
<dbReference type="RefSeq" id="WP_008767447.1">
    <property type="nucleotide sequence ID" value="NZ_BAABXH010000001.1"/>
</dbReference>
<dbReference type="Proteomes" id="UP000440614">
    <property type="component" value="Unassembled WGS sequence"/>
</dbReference>
<evidence type="ECO:0000313" key="4">
    <source>
        <dbReference type="EMBL" id="KAB4450472.1"/>
    </source>
</evidence>
<evidence type="ECO:0000313" key="3">
    <source>
        <dbReference type="EMBL" id="KAB4315466.1"/>
    </source>
</evidence>
<dbReference type="EMBL" id="WCRY01000008">
    <property type="protein sequence ID" value="KAB4482925.1"/>
    <property type="molecule type" value="Genomic_DNA"/>
</dbReference>
<dbReference type="EMBL" id="QSJP01000045">
    <property type="protein sequence ID" value="RHD79363.1"/>
    <property type="molecule type" value="Genomic_DNA"/>
</dbReference>
<sequence length="77" mass="9146">MDNNILKIIFRVVAVLLSLGALFFQLINFVFGTMVKNVSDMQDDYWYYGTELIPHLFTIIIIIWFVVFQIRKIINMK</sequence>
<dbReference type="EMBL" id="WCSB01000015">
    <property type="protein sequence ID" value="KAB4450472.1"/>
    <property type="molecule type" value="Genomic_DNA"/>
</dbReference>
<dbReference type="EMBL" id="JAQNVG010000033">
    <property type="protein sequence ID" value="MDC2237634.1"/>
    <property type="molecule type" value="Genomic_DNA"/>
</dbReference>
<dbReference type="Proteomes" id="UP000460317">
    <property type="component" value="Unassembled WGS sequence"/>
</dbReference>
<dbReference type="Proteomes" id="UP000284785">
    <property type="component" value="Unassembled WGS sequence"/>
</dbReference>
<gene>
    <name evidence="2" type="ORF">BatF92_44620</name>
    <name evidence="10" type="ORF">DW011_23860</name>
    <name evidence="9" type="ORF">DW780_27745</name>
    <name evidence="5" type="ORF">GAN75_13400</name>
    <name evidence="6" type="ORF">GAN91_09935</name>
    <name evidence="4" type="ORF">GAN93_16100</name>
    <name evidence="3" type="ORF">GAO51_02415</name>
    <name evidence="7" type="ORF">KHY35_00715</name>
    <name evidence="8" type="ORF">PO127_17990</name>
</gene>
<dbReference type="EMBL" id="AP022660">
    <property type="protein sequence ID" value="BCA52520.1"/>
    <property type="molecule type" value="Genomic_DNA"/>
</dbReference>
<dbReference type="Proteomes" id="UP000436858">
    <property type="component" value="Unassembled WGS sequence"/>
</dbReference>
<dbReference type="Proteomes" id="UP000283616">
    <property type="component" value="Unassembled WGS sequence"/>
</dbReference>
<dbReference type="Proteomes" id="UP000436825">
    <property type="component" value="Unassembled WGS sequence"/>
</dbReference>
<dbReference type="KEGG" id="btho:Btheta7330_05097"/>
<keyword evidence="1" id="KW-1133">Transmembrane helix</keyword>
<feature type="transmembrane region" description="Helical" evidence="1">
    <location>
        <begin position="12"/>
        <end position="32"/>
    </location>
</feature>
<dbReference type="AlphaFoldDB" id="A0A0P0FKZ4"/>
<evidence type="ECO:0000313" key="6">
    <source>
        <dbReference type="EMBL" id="KAB4482925.1"/>
    </source>
</evidence>
<keyword evidence="1" id="KW-0472">Membrane</keyword>
<dbReference type="EMBL" id="WCRW01000008">
    <property type="protein sequence ID" value="KAB4455242.1"/>
    <property type="molecule type" value="Genomic_DNA"/>
</dbReference>
<evidence type="ECO:0000313" key="10">
    <source>
        <dbReference type="EMBL" id="RHL52835.1"/>
    </source>
</evidence>
<evidence type="ECO:0000313" key="8">
    <source>
        <dbReference type="EMBL" id="MDC2237634.1"/>
    </source>
</evidence>
<dbReference type="EMBL" id="QROV01000044">
    <property type="protein sequence ID" value="RHL52835.1"/>
    <property type="molecule type" value="Genomic_DNA"/>
</dbReference>